<reference evidence="7" key="2">
    <citation type="journal article" date="2024" name="Int. J. Antimicrob. Agents">
        <title>Identification of a novel Providencia species showing multi-drug-resistant in three patients with hospital-acquired infection.</title>
        <authorList>
            <person name="Yang W."/>
            <person name="Chen J."/>
            <person name="Yang F."/>
            <person name="Ji P."/>
            <person name="Shen S."/>
            <person name="Yin D."/>
            <person name="Hu F."/>
        </authorList>
    </citation>
    <scope>NUCLEOTIDE SEQUENCE</scope>
    <source>
        <strain evidence="7">CRE-138-0111</strain>
    </source>
</reference>
<accession>A0ABT9AKT1</accession>
<dbReference type="PANTHER" id="PTHR47892">
    <property type="entry name" value="UNIVERSAL STRESS PROTEIN E"/>
    <property type="match status" value="1"/>
</dbReference>
<dbReference type="CDD" id="cd23943">
    <property type="entry name" value="USP-E_repeat1"/>
    <property type="match status" value="1"/>
</dbReference>
<reference evidence="7" key="1">
    <citation type="submission" date="2023-07" db="EMBL/GenBank/DDBJ databases">
        <authorList>
            <person name="Yang W."/>
            <person name="Chen J."/>
            <person name="Ji P."/>
            <person name="Hu F."/>
        </authorList>
    </citation>
    <scope>NUCLEOTIDE SEQUENCE</scope>
    <source>
        <strain evidence="7">CRE-138-0111</strain>
    </source>
</reference>
<name>A0ABT9AKT1_9GAMM</name>
<gene>
    <name evidence="7" type="primary">uspE</name>
    <name evidence="7" type="ORF">Q5E86_02145</name>
</gene>
<comment type="caution">
    <text evidence="7">The sequence shown here is derived from an EMBL/GenBank/DDBJ whole genome shotgun (WGS) entry which is preliminary data.</text>
</comment>
<evidence type="ECO:0000256" key="2">
    <source>
        <dbReference type="ARBA" id="ARBA00008791"/>
    </source>
</evidence>
<dbReference type="Proteomes" id="UP001176478">
    <property type="component" value="Unassembled WGS sequence"/>
</dbReference>
<dbReference type="SUPFAM" id="SSF52402">
    <property type="entry name" value="Adenine nucleotide alpha hydrolases-like"/>
    <property type="match status" value="2"/>
</dbReference>
<protein>
    <recommendedName>
        <fullName evidence="5">Universal stress protein E</fullName>
    </recommendedName>
</protein>
<comment type="function">
    <text evidence="4">Required for resistance to DNA-damaging agents.</text>
</comment>
<dbReference type="Gene3D" id="3.40.50.12370">
    <property type="match status" value="1"/>
</dbReference>
<keyword evidence="3" id="KW-0963">Cytoplasm</keyword>
<dbReference type="Pfam" id="PF00582">
    <property type="entry name" value="Usp"/>
    <property type="match status" value="2"/>
</dbReference>
<dbReference type="NCBIfam" id="NF008380">
    <property type="entry name" value="PRK11175.1"/>
    <property type="match status" value="1"/>
</dbReference>
<evidence type="ECO:0000313" key="7">
    <source>
        <dbReference type="EMBL" id="MDO7855194.1"/>
    </source>
</evidence>
<comment type="similarity">
    <text evidence="2">Belongs to the universal stress protein A family.</text>
</comment>
<organism evidence="7 8">
    <name type="scientific">Providencia huashanensis</name>
    <dbReference type="NCBI Taxonomy" id="3037798"/>
    <lineage>
        <taxon>Bacteria</taxon>
        <taxon>Pseudomonadati</taxon>
        <taxon>Pseudomonadota</taxon>
        <taxon>Gammaproteobacteria</taxon>
        <taxon>Enterobacterales</taxon>
        <taxon>Morganellaceae</taxon>
        <taxon>Providencia</taxon>
    </lineage>
</organism>
<proteinExistence type="inferred from homology"/>
<keyword evidence="8" id="KW-1185">Reference proteome</keyword>
<comment type="subcellular location">
    <subcellularLocation>
        <location evidence="1">Cytoplasm</location>
    </subcellularLocation>
</comment>
<sequence>MANYKNLLVAIDPNQDDQPALRRAVYIVQRNGGRIKAFLPIYDLSYDMTTLLSPEERNAMRKGVISQKAAWIKQQAHFYLEAGIDIEIKVIWHNKPYEAIIQEVISGEHDLLLKMAHQTDNFESIIFTPLDWHLLRKCPAPVWMVKDKVWPDHGSVVVAVNLSNEESYHDDLNIKLVEKTRDLATRIIKEQEIHLVSAYPVAPMNIAIELPDFDPSLYNNALRGQHLIAMKELRQKFAIDEKYTHVREGLPEKIIPDMCEELHAGVVVLGILGRTGISAAFLGNTAEHVIDKLKCDLLAIKPDGFVCPISAADDDWFHFPPFLMGVPINTYFYIK</sequence>
<evidence type="ECO:0000256" key="5">
    <source>
        <dbReference type="ARBA" id="ARBA00040919"/>
    </source>
</evidence>
<evidence type="ECO:0000313" key="8">
    <source>
        <dbReference type="Proteomes" id="UP001176478"/>
    </source>
</evidence>
<dbReference type="PANTHER" id="PTHR47892:SF1">
    <property type="entry name" value="UNIVERSAL STRESS PROTEIN E"/>
    <property type="match status" value="1"/>
</dbReference>
<evidence type="ECO:0000256" key="4">
    <source>
        <dbReference type="ARBA" id="ARBA00037131"/>
    </source>
</evidence>
<evidence type="ECO:0000259" key="6">
    <source>
        <dbReference type="Pfam" id="PF00582"/>
    </source>
</evidence>
<evidence type="ECO:0000256" key="1">
    <source>
        <dbReference type="ARBA" id="ARBA00004496"/>
    </source>
</evidence>
<evidence type="ECO:0000256" key="3">
    <source>
        <dbReference type="ARBA" id="ARBA00022490"/>
    </source>
</evidence>
<dbReference type="EMBL" id="JAUQTG010000001">
    <property type="protein sequence ID" value="MDO7855194.1"/>
    <property type="molecule type" value="Genomic_DNA"/>
</dbReference>
<dbReference type="CDD" id="cd23660">
    <property type="entry name" value="USP-E_repeat2"/>
    <property type="match status" value="1"/>
</dbReference>
<feature type="domain" description="UspA" evidence="6">
    <location>
        <begin position="4"/>
        <end position="146"/>
    </location>
</feature>
<feature type="domain" description="UspA" evidence="6">
    <location>
        <begin position="189"/>
        <end position="301"/>
    </location>
</feature>
<dbReference type="InterPro" id="IPR006016">
    <property type="entry name" value="UspA"/>
</dbReference>